<sequence>METMYSYMKYLIQEEPIITDEGKQIEVFHLDIQDEPEIFEDWAKQFRRNYCSDEKLQHMTYVMGIESSKYLNENKLPCVPSTKSGDFGEILVSDYLQYFENYLVPRTRFNSRENKDRPTLGSDALGYRYDPKAPGNAEVIVIEVKSSASNKTDFKAKNRLQEAINDSNKDFERFSTSIVASYEKLFNSNQDEANILSRFLNITDNPYQVTYGAVAIHSNVSFNLDTIKQVITKNHVACDKLKLLVIHSEKLMDFINALYLKASDV</sequence>
<comment type="caution">
    <text evidence="2">The sequence shown here is derived from an EMBL/GenBank/DDBJ whole genome shotgun (WGS) entry which is preliminary data.</text>
</comment>
<dbReference type="InterPro" id="IPR014976">
    <property type="entry name" value="AbpA_HamA_C"/>
</dbReference>
<protein>
    <recommendedName>
        <fullName evidence="1">Anti-bacteriophage protein A/HamA C-terminal domain-containing protein</fullName>
    </recommendedName>
</protein>
<dbReference type="Proteomes" id="UP000003697">
    <property type="component" value="Unassembled WGS sequence"/>
</dbReference>
<dbReference type="Pfam" id="PF08878">
    <property type="entry name" value="HamA"/>
    <property type="match status" value="1"/>
</dbReference>
<keyword evidence="3" id="KW-1185">Reference proteome</keyword>
<feature type="domain" description="Anti-bacteriophage protein A/HamA C-terminal" evidence="1">
    <location>
        <begin position="13"/>
        <end position="259"/>
    </location>
</feature>
<organism evidence="2 3">
    <name type="scientific">Streptococcus vestibularis ATCC 49124</name>
    <dbReference type="NCBI Taxonomy" id="889206"/>
    <lineage>
        <taxon>Bacteria</taxon>
        <taxon>Bacillati</taxon>
        <taxon>Bacillota</taxon>
        <taxon>Bacilli</taxon>
        <taxon>Lactobacillales</taxon>
        <taxon>Streptococcaceae</taxon>
        <taxon>Streptococcus</taxon>
    </lineage>
</organism>
<accession>A0ABP2KI98</accession>
<proteinExistence type="predicted"/>
<evidence type="ECO:0000313" key="3">
    <source>
        <dbReference type="Proteomes" id="UP000003697"/>
    </source>
</evidence>
<gene>
    <name evidence="2" type="ORF">HMPREF9425_1083</name>
</gene>
<evidence type="ECO:0000313" key="2">
    <source>
        <dbReference type="EMBL" id="EFX96014.1"/>
    </source>
</evidence>
<reference evidence="2 3" key="1">
    <citation type="submission" date="2011-01" db="EMBL/GenBank/DDBJ databases">
        <authorList>
            <person name="Muzny D."/>
            <person name="Qin X."/>
            <person name="Buhay C."/>
            <person name="Dugan-Rocha S."/>
            <person name="Ding Y."/>
            <person name="Chen G."/>
            <person name="Hawes A."/>
            <person name="Holder M."/>
            <person name="Jhangiani S."/>
            <person name="Johnson A."/>
            <person name="Khan Z."/>
            <person name="Li Z."/>
            <person name="Liu W."/>
            <person name="Liu X."/>
            <person name="Perez L."/>
            <person name="Shen H."/>
            <person name="Wang Q."/>
            <person name="Watt J."/>
            <person name="Xi L."/>
            <person name="Xin Y."/>
            <person name="Zhou J."/>
            <person name="Deng J."/>
            <person name="Jiang H."/>
            <person name="Liu Y."/>
            <person name="Qu J."/>
            <person name="Song X.-Z."/>
            <person name="Zhang L."/>
            <person name="Villasana D."/>
            <person name="Johnson A."/>
            <person name="Liu J."/>
            <person name="Liyanage D."/>
            <person name="Lorensuhewa L."/>
            <person name="Robinson T."/>
            <person name="Song A."/>
            <person name="Song B.-B."/>
            <person name="Dinh H."/>
            <person name="Thornton R."/>
            <person name="Coyle M."/>
            <person name="Francisco L."/>
            <person name="Jackson L."/>
            <person name="Javaid M."/>
            <person name="Korchina V."/>
            <person name="Kovar C."/>
            <person name="Mata R."/>
            <person name="Mathew T."/>
            <person name="Ngo R."/>
            <person name="Nguyen L."/>
            <person name="Nguyen N."/>
            <person name="Okwuonu G."/>
            <person name="Ongeri F."/>
            <person name="Pham C."/>
            <person name="Simmons D."/>
            <person name="Wilczek-Boney K."/>
            <person name="Hale W."/>
            <person name="Jakkamsetti A."/>
            <person name="Pham P."/>
            <person name="Ruth R."/>
            <person name="San Lucas F."/>
            <person name="Warren J."/>
            <person name="Zhang J."/>
            <person name="Zhao Z."/>
            <person name="Zhou C."/>
            <person name="Zhu D."/>
            <person name="Lee S."/>
            <person name="Bess C."/>
            <person name="Blankenburg K."/>
            <person name="Forbes L."/>
            <person name="Fu Q."/>
            <person name="Gubbala S."/>
            <person name="Hirani K."/>
            <person name="Jayaseelan J.C."/>
            <person name="Lara F."/>
            <person name="Munidasa M."/>
            <person name="Palculict T."/>
            <person name="Patil S."/>
            <person name="Pu L.-L."/>
            <person name="Saada N."/>
            <person name="Tang L."/>
            <person name="Weissenberger G."/>
            <person name="Zhu Y."/>
            <person name="Hemphill L."/>
            <person name="Shang Y."/>
            <person name="Youmans B."/>
            <person name="Ayvaz T."/>
            <person name="Ross M."/>
            <person name="Santibanez J."/>
            <person name="Aqrawi P."/>
            <person name="Gross S."/>
            <person name="Joshi V."/>
            <person name="Fowler G."/>
            <person name="Nazareth L."/>
            <person name="Reid J."/>
            <person name="Worley K."/>
            <person name="Petrosino J."/>
            <person name="Highlander S."/>
            <person name="Gibbs R."/>
        </authorList>
    </citation>
    <scope>NUCLEOTIDE SEQUENCE [LARGE SCALE GENOMIC DNA]</scope>
    <source>
        <strain evidence="2 3">ATCC 49124</strain>
    </source>
</reference>
<dbReference type="RefSeq" id="WP_003097302.1">
    <property type="nucleotide sequence ID" value="NZ_GL831112.1"/>
</dbReference>
<dbReference type="EMBL" id="AEVI01000049">
    <property type="protein sequence ID" value="EFX96014.1"/>
    <property type="molecule type" value="Genomic_DNA"/>
</dbReference>
<name>A0ABP2KI98_STRVE</name>
<evidence type="ECO:0000259" key="1">
    <source>
        <dbReference type="Pfam" id="PF08878"/>
    </source>
</evidence>